<dbReference type="EMBL" id="JAGILA010000001">
    <property type="protein sequence ID" value="MBP2234098.1"/>
    <property type="molecule type" value="Genomic_DNA"/>
</dbReference>
<dbReference type="RefSeq" id="WP_209600370.1">
    <property type="nucleotide sequence ID" value="NZ_JAGILA010000001.1"/>
</dbReference>
<sequence length="316" mass="35879">MPDESGFHDDAIVPVALTIKEVLQNPRFGGALRDAALTLVAIHDEAPRIVRYVANMQKWLLTQAILALHFEHATDPSRPGLTAANLVAFLVDNNVASKNTAVAHLAEMRNYRLLLDVEGSGDRRSRPLRVADIAERLIREWFDGHLRSLDALDQGTRCAQSMADRRLLWHAHPKLARGLFYDPGWCEPPETVGAFVRTGSGSNILHDLMSRLPPDHEPEARTWIGDLRISELTRRYIISRSHAQRVFARARALDIIGWERPGNSGAFWVSERLISDYRHWQAVKFSAIDEAFQWARGHLCGSRPLEKMKKFFRNEN</sequence>
<proteinExistence type="predicted"/>
<reference evidence="1 2" key="1">
    <citation type="submission" date="2021-03" db="EMBL/GenBank/DDBJ databases">
        <title>Genomic Encyclopedia of Type Strains, Phase IV (KMG-IV): sequencing the most valuable type-strain genomes for metagenomic binning, comparative biology and taxonomic classification.</title>
        <authorList>
            <person name="Goeker M."/>
        </authorList>
    </citation>
    <scope>NUCLEOTIDE SEQUENCE [LARGE SCALE GENOMIC DNA]</scope>
    <source>
        <strain evidence="1 2">DSM 13372</strain>
    </source>
</reference>
<name>A0ABS4QTX0_9HYPH</name>
<accession>A0ABS4QTX0</accession>
<evidence type="ECO:0000313" key="2">
    <source>
        <dbReference type="Proteomes" id="UP000730739"/>
    </source>
</evidence>
<gene>
    <name evidence="1" type="ORF">J2Z31_000588</name>
</gene>
<evidence type="ECO:0000313" key="1">
    <source>
        <dbReference type="EMBL" id="MBP2234098.1"/>
    </source>
</evidence>
<protein>
    <submittedName>
        <fullName evidence="1">Uncharacterized protein</fullName>
    </submittedName>
</protein>
<dbReference type="Proteomes" id="UP000730739">
    <property type="component" value="Unassembled WGS sequence"/>
</dbReference>
<organism evidence="1 2">
    <name type="scientific">Sinorhizobium kostiense</name>
    <dbReference type="NCBI Taxonomy" id="76747"/>
    <lineage>
        <taxon>Bacteria</taxon>
        <taxon>Pseudomonadati</taxon>
        <taxon>Pseudomonadota</taxon>
        <taxon>Alphaproteobacteria</taxon>
        <taxon>Hyphomicrobiales</taxon>
        <taxon>Rhizobiaceae</taxon>
        <taxon>Sinorhizobium/Ensifer group</taxon>
        <taxon>Sinorhizobium</taxon>
    </lineage>
</organism>
<comment type="caution">
    <text evidence="1">The sequence shown here is derived from an EMBL/GenBank/DDBJ whole genome shotgun (WGS) entry which is preliminary data.</text>
</comment>
<keyword evidence="2" id="KW-1185">Reference proteome</keyword>